<comment type="caution">
    <text evidence="10">The sequence shown here is derived from an EMBL/GenBank/DDBJ whole genome shotgun (WGS) entry which is preliminary data.</text>
</comment>
<comment type="similarity">
    <text evidence="6">Belongs to the peptidase M48 family.</text>
</comment>
<feature type="domain" description="Peptidase M48" evidence="9">
    <location>
        <begin position="54"/>
        <end position="231"/>
    </location>
</feature>
<keyword evidence="2" id="KW-0479">Metal-binding</keyword>
<dbReference type="EC" id="3.4.24.-" evidence="10"/>
<name>A0ABV3L507_9RHOB</name>
<evidence type="ECO:0000259" key="9">
    <source>
        <dbReference type="Pfam" id="PF01435"/>
    </source>
</evidence>
<keyword evidence="1 6" id="KW-0645">Protease</keyword>
<feature type="signal peptide" evidence="8">
    <location>
        <begin position="1"/>
        <end position="22"/>
    </location>
</feature>
<keyword evidence="3 6" id="KW-0378">Hydrolase</keyword>
<protein>
    <submittedName>
        <fullName evidence="10">M48 family metalloprotease</fullName>
        <ecNumber evidence="10">3.4.24.-</ecNumber>
    </submittedName>
</protein>
<dbReference type="GO" id="GO:0008237">
    <property type="term" value="F:metallopeptidase activity"/>
    <property type="evidence" value="ECO:0007669"/>
    <property type="project" value="UniProtKB-KW"/>
</dbReference>
<dbReference type="RefSeq" id="WP_366191937.1">
    <property type="nucleotide sequence ID" value="NZ_JBFBVU010000004.1"/>
</dbReference>
<sequence length="237" mass="25006">MNNWHKLGLAGLMLMLAGCATSTTQGPRTSSTPATAAPKRAPSQDVNFSAIVRRVEPVAEETCRRSGNVAQCDYRIVVDTRPGVPANAFQTVDKSGRPLLIVTQPLLAETRNADEVAFILGHEAAHHIRGHLTRTSNTAVLGAILAGTIVAAGGGDIASVEAAQDLGALAGSRAFSKNYELEADALGTVIAYQAGYDPVRGSAYFTRIPDPGNQFLGTHPPNAERQRVVRQVAAQLN</sequence>
<evidence type="ECO:0000256" key="3">
    <source>
        <dbReference type="ARBA" id="ARBA00022801"/>
    </source>
</evidence>
<feature type="chain" id="PRO_5045532690" evidence="8">
    <location>
        <begin position="23"/>
        <end position="237"/>
    </location>
</feature>
<evidence type="ECO:0000313" key="10">
    <source>
        <dbReference type="EMBL" id="MEV8466127.1"/>
    </source>
</evidence>
<evidence type="ECO:0000256" key="6">
    <source>
        <dbReference type="RuleBase" id="RU003983"/>
    </source>
</evidence>
<dbReference type="InterPro" id="IPR051156">
    <property type="entry name" value="Mito/Outer_Membr_Metalloprot"/>
</dbReference>
<keyword evidence="5 6" id="KW-0482">Metalloprotease</keyword>
<evidence type="ECO:0000256" key="5">
    <source>
        <dbReference type="ARBA" id="ARBA00023049"/>
    </source>
</evidence>
<evidence type="ECO:0000256" key="4">
    <source>
        <dbReference type="ARBA" id="ARBA00022833"/>
    </source>
</evidence>
<feature type="region of interest" description="Disordered" evidence="7">
    <location>
        <begin position="22"/>
        <end position="42"/>
    </location>
</feature>
<dbReference type="PANTHER" id="PTHR22726:SF1">
    <property type="entry name" value="METALLOENDOPEPTIDASE OMA1, MITOCHONDRIAL"/>
    <property type="match status" value="1"/>
</dbReference>
<accession>A0ABV3L507</accession>
<evidence type="ECO:0000256" key="7">
    <source>
        <dbReference type="SAM" id="MobiDB-lite"/>
    </source>
</evidence>
<keyword evidence="4 6" id="KW-0862">Zinc</keyword>
<keyword evidence="8" id="KW-0732">Signal</keyword>
<reference evidence="10 11" key="1">
    <citation type="submission" date="2024-07" db="EMBL/GenBank/DDBJ databases">
        <authorList>
            <person name="Kang M."/>
        </authorList>
    </citation>
    <scope>NUCLEOTIDE SEQUENCE [LARGE SCALE GENOMIC DNA]</scope>
    <source>
        <strain evidence="10 11">DFM31</strain>
    </source>
</reference>
<dbReference type="PROSITE" id="PS51257">
    <property type="entry name" value="PROKAR_LIPOPROTEIN"/>
    <property type="match status" value="1"/>
</dbReference>
<organism evidence="10 11">
    <name type="scientific">Meridianimarinicoccus marinus</name>
    <dbReference type="NCBI Taxonomy" id="3231483"/>
    <lineage>
        <taxon>Bacteria</taxon>
        <taxon>Pseudomonadati</taxon>
        <taxon>Pseudomonadota</taxon>
        <taxon>Alphaproteobacteria</taxon>
        <taxon>Rhodobacterales</taxon>
        <taxon>Paracoccaceae</taxon>
        <taxon>Meridianimarinicoccus</taxon>
    </lineage>
</organism>
<proteinExistence type="inferred from homology"/>
<dbReference type="InterPro" id="IPR001915">
    <property type="entry name" value="Peptidase_M48"/>
</dbReference>
<evidence type="ECO:0000313" key="11">
    <source>
        <dbReference type="Proteomes" id="UP001553161"/>
    </source>
</evidence>
<dbReference type="PANTHER" id="PTHR22726">
    <property type="entry name" value="METALLOENDOPEPTIDASE OMA1"/>
    <property type="match status" value="1"/>
</dbReference>
<comment type="cofactor">
    <cofactor evidence="6">
        <name>Zn(2+)</name>
        <dbReference type="ChEBI" id="CHEBI:29105"/>
    </cofactor>
    <text evidence="6">Binds 1 zinc ion per subunit.</text>
</comment>
<gene>
    <name evidence="10" type="ORF">AB0T83_04915</name>
</gene>
<evidence type="ECO:0000256" key="8">
    <source>
        <dbReference type="SAM" id="SignalP"/>
    </source>
</evidence>
<evidence type="ECO:0000256" key="2">
    <source>
        <dbReference type="ARBA" id="ARBA00022723"/>
    </source>
</evidence>
<feature type="compositionally biased region" description="Polar residues" evidence="7">
    <location>
        <begin position="22"/>
        <end position="34"/>
    </location>
</feature>
<dbReference type="Proteomes" id="UP001553161">
    <property type="component" value="Unassembled WGS sequence"/>
</dbReference>
<dbReference type="EMBL" id="JBFBVU010000004">
    <property type="protein sequence ID" value="MEV8466127.1"/>
    <property type="molecule type" value="Genomic_DNA"/>
</dbReference>
<evidence type="ECO:0000256" key="1">
    <source>
        <dbReference type="ARBA" id="ARBA00022670"/>
    </source>
</evidence>
<dbReference type="Gene3D" id="3.30.2010.10">
    <property type="entry name" value="Metalloproteases ('zincins'), catalytic domain"/>
    <property type="match status" value="1"/>
</dbReference>
<dbReference type="Pfam" id="PF01435">
    <property type="entry name" value="Peptidase_M48"/>
    <property type="match status" value="1"/>
</dbReference>
<keyword evidence="11" id="KW-1185">Reference proteome</keyword>